<sequence>MTSPLAITRTADRMFDGPVHRPGDDGYDTARRSWRPVESRPALIVDVTGPADVVAAFALAGDHDLPVAVQATGHGATATTDGAILLRTVRLAGARVDPARRRVSVGGGGLLRDAMAAAEPHGLMPLLGSTPWLGAAGFTLGGGVGWLTRAFGYAADSLLGAEVVMPGGEVVTVDDDQGPELMWGLRGAGGSLAVATSIELALHPVPALYGGAVAFAVTDPLDLLLAYRDWTAGLPDRMSTALVLRRYGDPAQTPPGVPGSLLVALRVLHAGPVHDAQPLLASFFARAGRHHWSTLRPMSPRSYLNVAPPRPPELHTGIVECFRELPDAVLTGIASFVTAADAPPSLFEVRHWDGAITRPERPSPAGPRDVRYGIVAEFAGAPTEAGIDVVADPFLTLLRRHSSGSAMRNLLPDAEATHQAYGVADRARLVTLKRAWDPQDLLRTGHRIPVGGWPAQAERGAR</sequence>
<dbReference type="Proteomes" id="UP001589867">
    <property type="component" value="Unassembled WGS sequence"/>
</dbReference>
<comment type="caution">
    <text evidence="8">The sequence shown here is derived from an EMBL/GenBank/DDBJ whole genome shotgun (WGS) entry which is preliminary data.</text>
</comment>
<evidence type="ECO:0000256" key="3">
    <source>
        <dbReference type="ARBA" id="ARBA00022630"/>
    </source>
</evidence>
<keyword evidence="4" id="KW-0274">FAD</keyword>
<keyword evidence="3" id="KW-0285">Flavoprotein</keyword>
<accession>A0ABV6M517</accession>
<evidence type="ECO:0000313" key="9">
    <source>
        <dbReference type="Proteomes" id="UP001589867"/>
    </source>
</evidence>
<keyword evidence="5" id="KW-0560">Oxidoreductase</keyword>
<dbReference type="PANTHER" id="PTHR42973">
    <property type="entry name" value="BINDING OXIDOREDUCTASE, PUTATIVE (AFU_ORTHOLOGUE AFUA_1G17690)-RELATED"/>
    <property type="match status" value="1"/>
</dbReference>
<gene>
    <name evidence="8" type="ORF">ACFFIA_19230</name>
</gene>
<dbReference type="InterPro" id="IPR050416">
    <property type="entry name" value="FAD-linked_Oxidoreductase"/>
</dbReference>
<evidence type="ECO:0000256" key="2">
    <source>
        <dbReference type="ARBA" id="ARBA00005466"/>
    </source>
</evidence>
<proteinExistence type="inferred from homology"/>
<reference evidence="8 9" key="1">
    <citation type="submission" date="2024-09" db="EMBL/GenBank/DDBJ databases">
        <authorList>
            <person name="Sun Q."/>
            <person name="Mori K."/>
        </authorList>
    </citation>
    <scope>NUCLEOTIDE SEQUENCE [LARGE SCALE GENOMIC DNA]</scope>
    <source>
        <strain evidence="8 9">TBRC 3947</strain>
    </source>
</reference>
<dbReference type="InterPro" id="IPR006094">
    <property type="entry name" value="Oxid_FAD_bind_N"/>
</dbReference>
<comment type="cofactor">
    <cofactor evidence="1">
        <name>FAD</name>
        <dbReference type="ChEBI" id="CHEBI:57692"/>
    </cofactor>
</comment>
<dbReference type="InterPro" id="IPR016167">
    <property type="entry name" value="FAD-bd_PCMH_sub1"/>
</dbReference>
<dbReference type="SUPFAM" id="SSF56176">
    <property type="entry name" value="FAD-binding/transporter-associated domain-like"/>
    <property type="match status" value="1"/>
</dbReference>
<feature type="compositionally biased region" description="Basic and acidic residues" evidence="6">
    <location>
        <begin position="10"/>
        <end position="31"/>
    </location>
</feature>
<dbReference type="PROSITE" id="PS51387">
    <property type="entry name" value="FAD_PCMH"/>
    <property type="match status" value="1"/>
</dbReference>
<evidence type="ECO:0000259" key="7">
    <source>
        <dbReference type="PROSITE" id="PS51387"/>
    </source>
</evidence>
<evidence type="ECO:0000256" key="1">
    <source>
        <dbReference type="ARBA" id="ARBA00001974"/>
    </source>
</evidence>
<protein>
    <submittedName>
        <fullName evidence="8">FAD-binding oxidoreductase</fullName>
    </submittedName>
</protein>
<dbReference type="InterPro" id="IPR016169">
    <property type="entry name" value="FAD-bd_PCMH_sub2"/>
</dbReference>
<dbReference type="InterPro" id="IPR036318">
    <property type="entry name" value="FAD-bd_PCMH-like_sf"/>
</dbReference>
<dbReference type="InterPro" id="IPR016166">
    <property type="entry name" value="FAD-bd_PCMH"/>
</dbReference>
<keyword evidence="9" id="KW-1185">Reference proteome</keyword>
<comment type="similarity">
    <text evidence="2">Belongs to the oxygen-dependent FAD-linked oxidoreductase family.</text>
</comment>
<evidence type="ECO:0000256" key="4">
    <source>
        <dbReference type="ARBA" id="ARBA00022827"/>
    </source>
</evidence>
<dbReference type="Pfam" id="PF01565">
    <property type="entry name" value="FAD_binding_4"/>
    <property type="match status" value="1"/>
</dbReference>
<evidence type="ECO:0000256" key="5">
    <source>
        <dbReference type="ARBA" id="ARBA00023002"/>
    </source>
</evidence>
<feature type="domain" description="FAD-binding PCMH-type" evidence="7">
    <location>
        <begin position="37"/>
        <end position="205"/>
    </location>
</feature>
<evidence type="ECO:0000256" key="6">
    <source>
        <dbReference type="SAM" id="MobiDB-lite"/>
    </source>
</evidence>
<organism evidence="8 9">
    <name type="scientific">Phytohabitans kaempferiae</name>
    <dbReference type="NCBI Taxonomy" id="1620943"/>
    <lineage>
        <taxon>Bacteria</taxon>
        <taxon>Bacillati</taxon>
        <taxon>Actinomycetota</taxon>
        <taxon>Actinomycetes</taxon>
        <taxon>Micromonosporales</taxon>
        <taxon>Micromonosporaceae</taxon>
    </lineage>
</organism>
<dbReference type="Gene3D" id="3.30.43.10">
    <property type="entry name" value="Uridine Diphospho-n-acetylenolpyruvylglucosamine Reductase, domain 2"/>
    <property type="match status" value="1"/>
</dbReference>
<feature type="region of interest" description="Disordered" evidence="6">
    <location>
        <begin position="1"/>
        <end position="31"/>
    </location>
</feature>
<dbReference type="RefSeq" id="WP_377252857.1">
    <property type="nucleotide sequence ID" value="NZ_JBHLUH010000039.1"/>
</dbReference>
<dbReference type="PANTHER" id="PTHR42973:SF39">
    <property type="entry name" value="FAD-BINDING PCMH-TYPE DOMAIN-CONTAINING PROTEIN"/>
    <property type="match status" value="1"/>
</dbReference>
<dbReference type="EMBL" id="JBHLUH010000039">
    <property type="protein sequence ID" value="MFC0529795.1"/>
    <property type="molecule type" value="Genomic_DNA"/>
</dbReference>
<dbReference type="Gene3D" id="3.40.462.20">
    <property type="match status" value="1"/>
</dbReference>
<name>A0ABV6M517_9ACTN</name>
<evidence type="ECO:0000313" key="8">
    <source>
        <dbReference type="EMBL" id="MFC0529795.1"/>
    </source>
</evidence>
<dbReference type="Gene3D" id="3.30.465.10">
    <property type="match status" value="1"/>
</dbReference>